<comment type="caution">
    <text evidence="1">The sequence shown here is derived from an EMBL/GenBank/DDBJ whole genome shotgun (WGS) entry which is preliminary data.</text>
</comment>
<dbReference type="EMBL" id="JACHMS010000001">
    <property type="protein sequence ID" value="MBB4710144.1"/>
    <property type="molecule type" value="Genomic_DNA"/>
</dbReference>
<dbReference type="RefSeq" id="WP_184906752.1">
    <property type="nucleotide sequence ID" value="NZ_JACHMS010000001.1"/>
</dbReference>
<protein>
    <submittedName>
        <fullName evidence="1">Uncharacterized protein</fullName>
    </submittedName>
</protein>
<dbReference type="AlphaFoldDB" id="A0A7W7DHN2"/>
<proteinExistence type="predicted"/>
<sequence length="45" mass="4934">MPLGPHQSRSRRFGAVQDERGKALVALGVLDGQAWKTGCSARRLR</sequence>
<evidence type="ECO:0000313" key="1">
    <source>
        <dbReference type="EMBL" id="MBB4710144.1"/>
    </source>
</evidence>
<dbReference type="Proteomes" id="UP000565089">
    <property type="component" value="Unassembled WGS sequence"/>
</dbReference>
<reference evidence="1 2" key="1">
    <citation type="submission" date="2020-08" db="EMBL/GenBank/DDBJ databases">
        <title>Sequencing the genomes of 1000 actinobacteria strains.</title>
        <authorList>
            <person name="Klenk H.-P."/>
        </authorList>
    </citation>
    <scope>NUCLEOTIDE SEQUENCE [LARGE SCALE GENOMIC DNA]</scope>
    <source>
        <strain evidence="1 2">DSM 40483</strain>
    </source>
</reference>
<organism evidence="1 2">
    <name type="scientific">Streptomyces luteogriseus</name>
    <dbReference type="NCBI Taxonomy" id="68233"/>
    <lineage>
        <taxon>Bacteria</taxon>
        <taxon>Bacillati</taxon>
        <taxon>Actinomycetota</taxon>
        <taxon>Actinomycetes</taxon>
        <taxon>Kitasatosporales</taxon>
        <taxon>Streptomycetaceae</taxon>
        <taxon>Streptomyces</taxon>
    </lineage>
</organism>
<keyword evidence="2" id="KW-1185">Reference proteome</keyword>
<dbReference type="GeneID" id="95792121"/>
<accession>A0A7W7DHN2</accession>
<evidence type="ECO:0000313" key="2">
    <source>
        <dbReference type="Proteomes" id="UP000565089"/>
    </source>
</evidence>
<gene>
    <name evidence="1" type="ORF">BJ965_000026</name>
</gene>
<name>A0A7W7DHN2_9ACTN</name>